<reference evidence="6 7" key="1">
    <citation type="submission" date="2020-08" db="EMBL/GenBank/DDBJ databases">
        <title>Genomic Encyclopedia of Type Strains, Phase III (KMG-III): the genomes of soil and plant-associated and newly described type strains.</title>
        <authorList>
            <person name="Whitman W."/>
        </authorList>
    </citation>
    <scope>NUCLEOTIDE SEQUENCE [LARGE SCALE GENOMIC DNA]</scope>
    <source>
        <strain evidence="6 7">CECT 7015</strain>
    </source>
</reference>
<keyword evidence="2" id="KW-0229">DNA integration</keyword>
<evidence type="ECO:0000256" key="4">
    <source>
        <dbReference type="ARBA" id="ARBA00023172"/>
    </source>
</evidence>
<dbReference type="InterPro" id="IPR010998">
    <property type="entry name" value="Integrase_recombinase_N"/>
</dbReference>
<dbReference type="InterPro" id="IPR050090">
    <property type="entry name" value="Tyrosine_recombinase_XerCD"/>
</dbReference>
<dbReference type="Gene3D" id="1.10.443.10">
    <property type="entry name" value="Intergrase catalytic core"/>
    <property type="match status" value="1"/>
</dbReference>
<dbReference type="Proteomes" id="UP000554520">
    <property type="component" value="Unassembled WGS sequence"/>
</dbReference>
<keyword evidence="4" id="KW-0233">DNA recombination</keyword>
<feature type="domain" description="Tyr recombinase" evidence="5">
    <location>
        <begin position="197"/>
        <end position="420"/>
    </location>
</feature>
<dbReference type="AlphaFoldDB" id="A0A839U7V1"/>
<dbReference type="SUPFAM" id="SSF56349">
    <property type="entry name" value="DNA breaking-rejoining enzymes"/>
    <property type="match status" value="1"/>
</dbReference>
<accession>A0A839U7V1</accession>
<dbReference type="InterPro" id="IPR013762">
    <property type="entry name" value="Integrase-like_cat_sf"/>
</dbReference>
<dbReference type="Gene3D" id="1.10.150.130">
    <property type="match status" value="1"/>
</dbReference>
<evidence type="ECO:0000313" key="6">
    <source>
        <dbReference type="EMBL" id="MBB3147206.1"/>
    </source>
</evidence>
<comment type="similarity">
    <text evidence="1">Belongs to the 'phage' integrase family.</text>
</comment>
<evidence type="ECO:0000259" key="5">
    <source>
        <dbReference type="PROSITE" id="PS51898"/>
    </source>
</evidence>
<dbReference type="PROSITE" id="PS51898">
    <property type="entry name" value="TYR_RECOMBINASE"/>
    <property type="match status" value="1"/>
</dbReference>
<keyword evidence="7" id="KW-1185">Reference proteome</keyword>
<dbReference type="EMBL" id="JACHXN010000011">
    <property type="protein sequence ID" value="MBB3147206.1"/>
    <property type="molecule type" value="Genomic_DNA"/>
</dbReference>
<name>A0A839U7V1_9HYPH</name>
<evidence type="ECO:0000256" key="3">
    <source>
        <dbReference type="ARBA" id="ARBA00023125"/>
    </source>
</evidence>
<dbReference type="Pfam" id="PF00589">
    <property type="entry name" value="Phage_integrase"/>
    <property type="match status" value="1"/>
</dbReference>
<dbReference type="PANTHER" id="PTHR30349:SF41">
    <property type="entry name" value="INTEGRASE_RECOMBINASE PROTEIN MJ0367-RELATED"/>
    <property type="match status" value="1"/>
</dbReference>
<dbReference type="InterPro" id="IPR011010">
    <property type="entry name" value="DNA_brk_join_enz"/>
</dbReference>
<proteinExistence type="inferred from homology"/>
<gene>
    <name evidence="6" type="ORF">FHS21_003622</name>
</gene>
<evidence type="ECO:0000256" key="1">
    <source>
        <dbReference type="ARBA" id="ARBA00008857"/>
    </source>
</evidence>
<evidence type="ECO:0000313" key="7">
    <source>
        <dbReference type="Proteomes" id="UP000554520"/>
    </source>
</evidence>
<dbReference type="GO" id="GO:0015074">
    <property type="term" value="P:DNA integration"/>
    <property type="evidence" value="ECO:0007669"/>
    <property type="project" value="UniProtKB-KW"/>
</dbReference>
<protein>
    <submittedName>
        <fullName evidence="6">Integrase</fullName>
    </submittedName>
</protein>
<dbReference type="RefSeq" id="WP_183663307.1">
    <property type="nucleotide sequence ID" value="NZ_JACHXN010000011.1"/>
</dbReference>
<comment type="caution">
    <text evidence="6">The sequence shown here is derived from an EMBL/GenBank/DDBJ whole genome shotgun (WGS) entry which is preliminary data.</text>
</comment>
<organism evidence="6 7">
    <name type="scientific">Phyllobacterium trifolii</name>
    <dbReference type="NCBI Taxonomy" id="300193"/>
    <lineage>
        <taxon>Bacteria</taxon>
        <taxon>Pseudomonadati</taxon>
        <taxon>Pseudomonadota</taxon>
        <taxon>Alphaproteobacteria</taxon>
        <taxon>Hyphomicrobiales</taxon>
        <taxon>Phyllobacteriaceae</taxon>
        <taxon>Phyllobacterium</taxon>
    </lineage>
</organism>
<dbReference type="InterPro" id="IPR002104">
    <property type="entry name" value="Integrase_catalytic"/>
</dbReference>
<dbReference type="PANTHER" id="PTHR30349">
    <property type="entry name" value="PHAGE INTEGRASE-RELATED"/>
    <property type="match status" value="1"/>
</dbReference>
<sequence length="481" mass="55343">MNFDEEFRNETHKLHGDANVVPFKRKINGIILPSEASIQGRVYVIPTLIWHDHLDEWVSDYLRYLVVIRKQAYSSAEEVAKKLRIFRRIQRAQGLAYDRVNDDVLLAWQNTMTNADTELRRRNDCISTVYNFFVWAETQGRLKNHVQLASKHEYADDMRDYDFPISSSQILTNGPHGQTYIRWVSTLIEPGNHSSYGMRHTPTPIEIERLFLRTESHARNSARNSLIMSWPLETGARVSEVLQVKISDLPSEAELGDLWGDDGPRYVEITVLRKNRGPSQLRVPADLVLRTLDFAYHDEERAKIVATRVRKMSGEEDFVFLSEKGGVLTTDSATRICGKFFREAEIEKANIHRLRARYITEVIERQLDLLAETGQSVDSMSSWQETILTMAQQLMGHTHLVSLRPYLNEILQRRITKDGKIEPRSTESRERSLQQLTRQLGKRIKHSGDLATADRLLGEGKFLDAASMLRQIANSLEQIGN</sequence>
<keyword evidence="3" id="KW-0238">DNA-binding</keyword>
<dbReference type="CDD" id="cd00397">
    <property type="entry name" value="DNA_BRE_C"/>
    <property type="match status" value="1"/>
</dbReference>
<dbReference type="GO" id="GO:0006310">
    <property type="term" value="P:DNA recombination"/>
    <property type="evidence" value="ECO:0007669"/>
    <property type="project" value="UniProtKB-KW"/>
</dbReference>
<dbReference type="GO" id="GO:0003677">
    <property type="term" value="F:DNA binding"/>
    <property type="evidence" value="ECO:0007669"/>
    <property type="project" value="UniProtKB-KW"/>
</dbReference>
<evidence type="ECO:0000256" key="2">
    <source>
        <dbReference type="ARBA" id="ARBA00022908"/>
    </source>
</evidence>